<proteinExistence type="inferred from homology"/>
<evidence type="ECO:0000313" key="5">
    <source>
        <dbReference type="EMBL" id="MCW8348455.1"/>
    </source>
</evidence>
<feature type="region of interest" description="Disordered" evidence="4">
    <location>
        <begin position="1"/>
        <end position="90"/>
    </location>
</feature>
<keyword evidence="6" id="KW-1185">Reference proteome</keyword>
<protein>
    <recommendedName>
        <fullName evidence="3">Der GTPase-activating protein YihI</fullName>
    </recommendedName>
</protein>
<sequence>MSRKKKSRKPGAAPEPVAVTRNRTQADVDGRLQKRLKKRKGQKAGSRHSDGGESQRSGTSVNRDPRLGSKKKIPLIVADAKKPSKQERKLSAEKELELLENDAQLNVLLDRIESGENLGAGLQKYVDEKLDRMEVLMNQLGLVLPEEDDDDFDAPVDAPVSKKKTPASDDELLSQFEGINMDQFKD</sequence>
<dbReference type="EMBL" id="JAKRRY010000038">
    <property type="protein sequence ID" value="MCW8348455.1"/>
    <property type="molecule type" value="Genomic_DNA"/>
</dbReference>
<evidence type="ECO:0000256" key="2">
    <source>
        <dbReference type="ARBA" id="ARBA00022517"/>
    </source>
</evidence>
<dbReference type="Pfam" id="PF04220">
    <property type="entry name" value="YihI"/>
    <property type="match status" value="1"/>
</dbReference>
<dbReference type="InterPro" id="IPR007336">
    <property type="entry name" value="YihI"/>
</dbReference>
<reference evidence="5" key="1">
    <citation type="submission" date="2022-02" db="EMBL/GenBank/DDBJ databases">
        <title>Vibrio sp. nov, a new bacterium isolated from seawater.</title>
        <authorList>
            <person name="Yuan Y."/>
        </authorList>
    </citation>
    <scope>NUCLEOTIDE SEQUENCE</scope>
    <source>
        <strain evidence="5">ZSDZ65</strain>
    </source>
</reference>
<feature type="compositionally biased region" description="Basic residues" evidence="4">
    <location>
        <begin position="33"/>
        <end position="46"/>
    </location>
</feature>
<dbReference type="RefSeq" id="WP_265676976.1">
    <property type="nucleotide sequence ID" value="NZ_JAKRRY010000038.1"/>
</dbReference>
<dbReference type="GO" id="GO:0005096">
    <property type="term" value="F:GTPase activator activity"/>
    <property type="evidence" value="ECO:0007669"/>
    <property type="project" value="UniProtKB-KW"/>
</dbReference>
<accession>A0A9X3HY53</accession>
<comment type="function">
    <text evidence="3">A GTPase-activating protein (GAP) that modifies Der/EngA GTPase function. May play a role in ribosome biogenesis.</text>
</comment>
<evidence type="ECO:0000313" key="6">
    <source>
        <dbReference type="Proteomes" id="UP001155587"/>
    </source>
</evidence>
<organism evidence="5 6">
    <name type="scientific">Vibrio qingdaonensis</name>
    <dbReference type="NCBI Taxonomy" id="2829491"/>
    <lineage>
        <taxon>Bacteria</taxon>
        <taxon>Pseudomonadati</taxon>
        <taxon>Pseudomonadota</taxon>
        <taxon>Gammaproteobacteria</taxon>
        <taxon>Vibrionales</taxon>
        <taxon>Vibrionaceae</taxon>
        <taxon>Vibrio</taxon>
    </lineage>
</organism>
<comment type="caution">
    <text evidence="5">The sequence shown here is derived from an EMBL/GenBank/DDBJ whole genome shotgun (WGS) entry which is preliminary data.</text>
</comment>
<keyword evidence="2 3" id="KW-0690">Ribosome biogenesis</keyword>
<name>A0A9X3HY53_9VIBR</name>
<evidence type="ECO:0000256" key="1">
    <source>
        <dbReference type="ARBA" id="ARBA00022468"/>
    </source>
</evidence>
<comment type="similarity">
    <text evidence="3">Belongs to the YihI family.</text>
</comment>
<feature type="region of interest" description="Disordered" evidence="4">
    <location>
        <begin position="146"/>
        <end position="186"/>
    </location>
</feature>
<comment type="subunit">
    <text evidence="3">Interacts with Der.</text>
</comment>
<feature type="compositionally biased region" description="Basic and acidic residues" evidence="4">
    <location>
        <begin position="79"/>
        <end position="90"/>
    </location>
</feature>
<evidence type="ECO:0000256" key="3">
    <source>
        <dbReference type="HAMAP-Rule" id="MF_01058"/>
    </source>
</evidence>
<gene>
    <name evidence="3" type="primary">yihI</name>
    <name evidence="5" type="ORF">MD535_20940</name>
</gene>
<dbReference type="Proteomes" id="UP001155587">
    <property type="component" value="Unassembled WGS sequence"/>
</dbReference>
<dbReference type="HAMAP" id="MF_01058">
    <property type="entry name" value="GAP_YihI"/>
    <property type="match status" value="1"/>
</dbReference>
<dbReference type="AlphaFoldDB" id="A0A9X3HY53"/>
<dbReference type="GO" id="GO:0042254">
    <property type="term" value="P:ribosome biogenesis"/>
    <property type="evidence" value="ECO:0007669"/>
    <property type="project" value="UniProtKB-KW"/>
</dbReference>
<dbReference type="NCBIfam" id="NF003560">
    <property type="entry name" value="PRK05244.1-1"/>
    <property type="match status" value="1"/>
</dbReference>
<keyword evidence="1 3" id="KW-0343">GTPase activation</keyword>
<evidence type="ECO:0000256" key="4">
    <source>
        <dbReference type="SAM" id="MobiDB-lite"/>
    </source>
</evidence>